<evidence type="ECO:0000313" key="10">
    <source>
        <dbReference type="EMBL" id="SFG43742.1"/>
    </source>
</evidence>
<dbReference type="Proteomes" id="UP000198897">
    <property type="component" value="Unassembled WGS sequence"/>
</dbReference>
<evidence type="ECO:0000256" key="4">
    <source>
        <dbReference type="ARBA" id="ARBA00012096"/>
    </source>
</evidence>
<dbReference type="GO" id="GO:0030170">
    <property type="term" value="F:pyridoxal phosphate binding"/>
    <property type="evidence" value="ECO:0007669"/>
    <property type="project" value="InterPro"/>
</dbReference>
<dbReference type="GO" id="GO:0004794">
    <property type="term" value="F:threonine deaminase activity"/>
    <property type="evidence" value="ECO:0007669"/>
    <property type="project" value="UniProtKB-EC"/>
</dbReference>
<evidence type="ECO:0000313" key="11">
    <source>
        <dbReference type="Proteomes" id="UP000198897"/>
    </source>
</evidence>
<dbReference type="InterPro" id="IPR000634">
    <property type="entry name" value="Ser/Thr_deHydtase_PyrdxlP-BS"/>
</dbReference>
<evidence type="ECO:0000256" key="2">
    <source>
        <dbReference type="ARBA" id="ARBA00001933"/>
    </source>
</evidence>
<comment type="function">
    <text evidence="7">Catalyzes the anaerobic formation of alpha-ketobutyrate and ammonia from threonine in a two-step reaction. The first step involved a dehydration of threonine and a production of enamine intermediates (aminocrotonate), which tautomerizes to its imine form (iminobutyrate). Both intermediates are unstable and short-lived. The second step is the nonenzymatic hydrolysis of the enamine/imine intermediates to form 2-ketobutyrate and free ammonia. In the low water environment of the cell, the second step is accelerated by RidA.</text>
</comment>
<dbReference type="SUPFAM" id="SSF53686">
    <property type="entry name" value="Tryptophan synthase beta subunit-like PLP-dependent enzymes"/>
    <property type="match status" value="1"/>
</dbReference>
<evidence type="ECO:0000256" key="6">
    <source>
        <dbReference type="ARBA" id="ARBA00023239"/>
    </source>
</evidence>
<organism evidence="10 11">
    <name type="scientific">Halobacillus alkaliphilus</name>
    <dbReference type="NCBI Taxonomy" id="396056"/>
    <lineage>
        <taxon>Bacteria</taxon>
        <taxon>Bacillati</taxon>
        <taxon>Bacillota</taxon>
        <taxon>Bacilli</taxon>
        <taxon>Bacillales</taxon>
        <taxon>Bacillaceae</taxon>
        <taxon>Halobacillus</taxon>
    </lineage>
</organism>
<evidence type="ECO:0000256" key="3">
    <source>
        <dbReference type="ARBA" id="ARBA00010869"/>
    </source>
</evidence>
<keyword evidence="11" id="KW-1185">Reference proteome</keyword>
<dbReference type="PROSITE" id="PS00165">
    <property type="entry name" value="DEHYDRATASE_SER_THR"/>
    <property type="match status" value="1"/>
</dbReference>
<evidence type="ECO:0000256" key="8">
    <source>
        <dbReference type="ARBA" id="ARBA00031427"/>
    </source>
</evidence>
<proteinExistence type="inferred from homology"/>
<comment type="catalytic activity">
    <reaction evidence="1">
        <text>L-threonine = 2-oxobutanoate + NH4(+)</text>
        <dbReference type="Rhea" id="RHEA:22108"/>
        <dbReference type="ChEBI" id="CHEBI:16763"/>
        <dbReference type="ChEBI" id="CHEBI:28938"/>
        <dbReference type="ChEBI" id="CHEBI:57926"/>
        <dbReference type="EC" id="4.3.1.19"/>
    </reaction>
</comment>
<feature type="domain" description="Tryptophan synthase beta chain-like PALP" evidence="9">
    <location>
        <begin position="23"/>
        <end position="309"/>
    </location>
</feature>
<evidence type="ECO:0000256" key="1">
    <source>
        <dbReference type="ARBA" id="ARBA00001274"/>
    </source>
</evidence>
<dbReference type="InterPro" id="IPR036052">
    <property type="entry name" value="TrpB-like_PALP_sf"/>
</dbReference>
<dbReference type="EC" id="4.3.1.19" evidence="4"/>
<dbReference type="OrthoDB" id="9811476at2"/>
<dbReference type="InterPro" id="IPR001926">
    <property type="entry name" value="TrpB-like_PALP"/>
</dbReference>
<dbReference type="Gene3D" id="3.40.50.1100">
    <property type="match status" value="2"/>
</dbReference>
<dbReference type="GO" id="GO:0006565">
    <property type="term" value="P:L-serine catabolic process"/>
    <property type="evidence" value="ECO:0007669"/>
    <property type="project" value="TreeGrafter"/>
</dbReference>
<gene>
    <name evidence="10" type="ORF">SAMN05216353_14310</name>
</gene>
<dbReference type="GO" id="GO:0003941">
    <property type="term" value="F:L-serine ammonia-lyase activity"/>
    <property type="evidence" value="ECO:0007669"/>
    <property type="project" value="TreeGrafter"/>
</dbReference>
<dbReference type="EMBL" id="FOOG01000043">
    <property type="protein sequence ID" value="SFG43742.1"/>
    <property type="molecule type" value="Genomic_DNA"/>
</dbReference>
<dbReference type="GO" id="GO:0009097">
    <property type="term" value="P:isoleucine biosynthetic process"/>
    <property type="evidence" value="ECO:0007669"/>
    <property type="project" value="TreeGrafter"/>
</dbReference>
<dbReference type="CDD" id="cd01562">
    <property type="entry name" value="Thr-dehyd"/>
    <property type="match status" value="1"/>
</dbReference>
<dbReference type="FunFam" id="3.40.50.1100:FF:000005">
    <property type="entry name" value="Threonine dehydratase catabolic"/>
    <property type="match status" value="1"/>
</dbReference>
<keyword evidence="5" id="KW-0663">Pyridoxal phosphate</keyword>
<accession>A0A1I2RT87</accession>
<evidence type="ECO:0000259" key="9">
    <source>
        <dbReference type="Pfam" id="PF00291"/>
    </source>
</evidence>
<evidence type="ECO:0000256" key="7">
    <source>
        <dbReference type="ARBA" id="ARBA00025527"/>
    </source>
</evidence>
<comment type="similarity">
    <text evidence="3">Belongs to the serine/threonine dehydratase family.</text>
</comment>
<dbReference type="PANTHER" id="PTHR48078:SF6">
    <property type="entry name" value="L-THREONINE DEHYDRATASE CATABOLIC TDCB"/>
    <property type="match status" value="1"/>
</dbReference>
<protein>
    <recommendedName>
        <fullName evidence="4">threonine ammonia-lyase</fullName>
        <ecNumber evidence="4">4.3.1.19</ecNumber>
    </recommendedName>
    <alternativeName>
        <fullName evidence="8">Threonine deaminase</fullName>
    </alternativeName>
</protein>
<name>A0A1I2RT87_9BACI</name>
<dbReference type="Pfam" id="PF00291">
    <property type="entry name" value="PALP"/>
    <property type="match status" value="1"/>
</dbReference>
<sequence length="324" mass="34912">MEHPLLPFREVWKAKKRIKEVVDGPTPLIYSEHLSHHAGAHVYLKLEHLHPTGSFKLRGAANKILSLTPEEKEKGVATFSTGNHGIAVSYVAGKSNIPCVVCISNRVPAAKVDRLKRLGAEVEVVGESQDDAEARCYELQREAGMTVIKPFDDQEVIAGQGTIGLEIMEQCPEVDQAIIPLSGGGLLSGIGVSLKSIDPAIQITGVSMEKSAVMYESLLKGKPVILKEEDTLADSLLGGLGPNNEYTFPLTQTFLDEAKLVSEASIGNGILFMLNHHKMAVEGAAAAGIGWLLNEKSAKGNHIVLVVSGNNIDQYTIDHLIKNQ</sequence>
<dbReference type="GO" id="GO:0006567">
    <property type="term" value="P:L-threonine catabolic process"/>
    <property type="evidence" value="ECO:0007669"/>
    <property type="project" value="TreeGrafter"/>
</dbReference>
<dbReference type="InterPro" id="IPR050147">
    <property type="entry name" value="Ser/Thr_Dehydratase"/>
</dbReference>
<keyword evidence="6" id="KW-0456">Lyase</keyword>
<dbReference type="AlphaFoldDB" id="A0A1I2RT87"/>
<comment type="cofactor">
    <cofactor evidence="2">
        <name>pyridoxal 5'-phosphate</name>
        <dbReference type="ChEBI" id="CHEBI:597326"/>
    </cofactor>
</comment>
<dbReference type="PANTHER" id="PTHR48078">
    <property type="entry name" value="THREONINE DEHYDRATASE, MITOCHONDRIAL-RELATED"/>
    <property type="match status" value="1"/>
</dbReference>
<reference evidence="11" key="1">
    <citation type="submission" date="2016-10" db="EMBL/GenBank/DDBJ databases">
        <authorList>
            <person name="Varghese N."/>
            <person name="Submissions S."/>
        </authorList>
    </citation>
    <scope>NUCLEOTIDE SEQUENCE [LARGE SCALE GENOMIC DNA]</scope>
    <source>
        <strain evidence="11">FP5</strain>
    </source>
</reference>
<evidence type="ECO:0000256" key="5">
    <source>
        <dbReference type="ARBA" id="ARBA00022898"/>
    </source>
</evidence>
<dbReference type="RefSeq" id="WP_089753911.1">
    <property type="nucleotide sequence ID" value="NZ_FOOG01000043.1"/>
</dbReference>